<keyword evidence="2" id="KW-0732">Signal</keyword>
<organism evidence="3">
    <name type="scientific">Rosellinia necatrix</name>
    <name type="common">White root-rot fungus</name>
    <dbReference type="NCBI Taxonomy" id="77044"/>
    <lineage>
        <taxon>Eukaryota</taxon>
        <taxon>Fungi</taxon>
        <taxon>Dikarya</taxon>
        <taxon>Ascomycota</taxon>
        <taxon>Pezizomycotina</taxon>
        <taxon>Sordariomycetes</taxon>
        <taxon>Xylariomycetidae</taxon>
        <taxon>Xylariales</taxon>
        <taxon>Xylariaceae</taxon>
        <taxon>Rosellinia</taxon>
    </lineage>
</organism>
<feature type="signal peptide" evidence="2">
    <location>
        <begin position="1"/>
        <end position="18"/>
    </location>
</feature>
<feature type="chain" id="PRO_5013023825" evidence="2">
    <location>
        <begin position="19"/>
        <end position="331"/>
    </location>
</feature>
<dbReference type="Proteomes" id="UP000054516">
    <property type="component" value="Unassembled WGS sequence"/>
</dbReference>
<feature type="compositionally biased region" description="Low complexity" evidence="1">
    <location>
        <begin position="153"/>
        <end position="166"/>
    </location>
</feature>
<feature type="region of interest" description="Disordered" evidence="1">
    <location>
        <begin position="153"/>
        <end position="178"/>
    </location>
</feature>
<reference evidence="3" key="1">
    <citation type="submission" date="2016-03" db="EMBL/GenBank/DDBJ databases">
        <title>Draft genome sequence of Rosellinia necatrix.</title>
        <authorList>
            <person name="Kanematsu S."/>
        </authorList>
    </citation>
    <scope>NUCLEOTIDE SEQUENCE [LARGE SCALE GENOMIC DNA]</scope>
    <source>
        <strain evidence="3">W97</strain>
    </source>
</reference>
<evidence type="ECO:0000256" key="2">
    <source>
        <dbReference type="SAM" id="SignalP"/>
    </source>
</evidence>
<gene>
    <name evidence="3" type="ORF">SAMD00023353_1101360</name>
</gene>
<evidence type="ECO:0000256" key="1">
    <source>
        <dbReference type="SAM" id="MobiDB-lite"/>
    </source>
</evidence>
<proteinExistence type="predicted"/>
<name>A0A1S7UNK0_ROSNE</name>
<accession>A0A1S7UNK0</accession>
<dbReference type="EMBL" id="DF977456">
    <property type="protein sequence ID" value="GAP84607.1"/>
    <property type="molecule type" value="Genomic_DNA"/>
</dbReference>
<evidence type="ECO:0000313" key="3">
    <source>
        <dbReference type="EMBL" id="GAP84607.1"/>
    </source>
</evidence>
<sequence>MDFIGLIIGVLSPALAAAARDSLQGNTPNPAANTREVVLYTPTYTIKNPLSRLDRESADIKIRCEDVGPYCWNFPPDAPETESFGVRVFCSAVVRQKGHQHGDDVDVDDRGSRGEVGTEVKRKRSYDIEPSIMLPCPLGATCELTLDVNGEPDAPDAVAAGGANANDTDDYNGGGGGGGGNVYDEDAWIWFENDEGVVPGLLAAEEQIDDPSAWIPLGELVRSVDYSAEYLSDEELAAIDDDHDHDDRDYGTKYPYFLYTEDITTDDDDNDDNNIYDDVGAGKELPIIVALPDPPPDFPRHLRAGPWFTFKCVVPDEDYRTHLAAPASETA</sequence>
<evidence type="ECO:0000313" key="4">
    <source>
        <dbReference type="Proteomes" id="UP000054516"/>
    </source>
</evidence>
<dbReference type="AlphaFoldDB" id="A0A1S7UNK0"/>
<protein>
    <submittedName>
        <fullName evidence="3">Uncharacterized protein</fullName>
    </submittedName>
</protein>
<keyword evidence="4" id="KW-1185">Reference proteome</keyword>
<dbReference type="OrthoDB" id="4775083at2759"/>